<accession>A0A9Q1Q6F4</accession>
<reference evidence="3" key="1">
    <citation type="submission" date="2022-04" db="EMBL/GenBank/DDBJ databases">
        <title>Carnegiea gigantea Genome sequencing and assembly v2.</title>
        <authorList>
            <person name="Copetti D."/>
            <person name="Sanderson M.J."/>
            <person name="Burquez A."/>
            <person name="Wojciechowski M.F."/>
        </authorList>
    </citation>
    <scope>NUCLEOTIDE SEQUENCE</scope>
    <source>
        <strain evidence="3">SGP5-SGP5p</strain>
        <tissue evidence="3">Aerial part</tissue>
    </source>
</reference>
<name>A0A9Q1Q6F4_9CARY</name>
<dbReference type="EMBL" id="JAKOGI010000806">
    <property type="protein sequence ID" value="KAJ8430334.1"/>
    <property type="molecule type" value="Genomic_DNA"/>
</dbReference>
<evidence type="ECO:0000313" key="3">
    <source>
        <dbReference type="EMBL" id="KAJ8430334.1"/>
    </source>
</evidence>
<keyword evidence="2" id="KW-0472">Membrane</keyword>
<proteinExistence type="predicted"/>
<feature type="compositionally biased region" description="Basic and acidic residues" evidence="1">
    <location>
        <begin position="69"/>
        <end position="78"/>
    </location>
</feature>
<feature type="region of interest" description="Disordered" evidence="1">
    <location>
        <begin position="67"/>
        <end position="99"/>
    </location>
</feature>
<dbReference type="AlphaFoldDB" id="A0A9Q1Q6F4"/>
<keyword evidence="2" id="KW-1133">Transmembrane helix</keyword>
<evidence type="ECO:0000313" key="4">
    <source>
        <dbReference type="Proteomes" id="UP001153076"/>
    </source>
</evidence>
<keyword evidence="4" id="KW-1185">Reference proteome</keyword>
<feature type="compositionally biased region" description="Pro residues" evidence="1">
    <location>
        <begin position="1"/>
        <end position="10"/>
    </location>
</feature>
<organism evidence="3 4">
    <name type="scientific">Carnegiea gigantea</name>
    <dbReference type="NCBI Taxonomy" id="171969"/>
    <lineage>
        <taxon>Eukaryota</taxon>
        <taxon>Viridiplantae</taxon>
        <taxon>Streptophyta</taxon>
        <taxon>Embryophyta</taxon>
        <taxon>Tracheophyta</taxon>
        <taxon>Spermatophyta</taxon>
        <taxon>Magnoliopsida</taxon>
        <taxon>eudicotyledons</taxon>
        <taxon>Gunneridae</taxon>
        <taxon>Pentapetalae</taxon>
        <taxon>Caryophyllales</taxon>
        <taxon>Cactineae</taxon>
        <taxon>Cactaceae</taxon>
        <taxon>Cactoideae</taxon>
        <taxon>Echinocereeae</taxon>
        <taxon>Carnegiea</taxon>
    </lineage>
</organism>
<dbReference type="Proteomes" id="UP001153076">
    <property type="component" value="Unassembled WGS sequence"/>
</dbReference>
<gene>
    <name evidence="3" type="ORF">Cgig2_008427</name>
</gene>
<feature type="region of interest" description="Disordered" evidence="1">
    <location>
        <begin position="1"/>
        <end position="21"/>
    </location>
</feature>
<protein>
    <submittedName>
        <fullName evidence="3">Uncharacterized protein</fullName>
    </submittedName>
</protein>
<evidence type="ECO:0000256" key="1">
    <source>
        <dbReference type="SAM" id="MobiDB-lite"/>
    </source>
</evidence>
<sequence length="246" mass="27718">MPANSAPPTPSFSSTLDSHRAEALTEAKLRGEDLVLPNTSVITLKSSKHQGLSKLLYDIRHNTKTLEVPSREDQKESKIGSLPKRRKFSTNQGSNFEEDETTIEECMKVEKMQKMPRNCPELAFLPSSGLRLLIQLNQGKESSNMRISLEKMDLDNGMPTNSAPLTLSFSSTLHSQSGCVRKLWRRKDDSPQPASDHLDRTLFIMQLKHRSLTPNCCLCCLTGLPFSFFLILLLTKLSRFVEDFFG</sequence>
<feature type="transmembrane region" description="Helical" evidence="2">
    <location>
        <begin position="212"/>
        <end position="234"/>
    </location>
</feature>
<evidence type="ECO:0000256" key="2">
    <source>
        <dbReference type="SAM" id="Phobius"/>
    </source>
</evidence>
<comment type="caution">
    <text evidence="3">The sequence shown here is derived from an EMBL/GenBank/DDBJ whole genome shotgun (WGS) entry which is preliminary data.</text>
</comment>
<keyword evidence="2" id="KW-0812">Transmembrane</keyword>